<evidence type="ECO:0000313" key="3">
    <source>
        <dbReference type="Proteomes" id="UP001223079"/>
    </source>
</evidence>
<protein>
    <submittedName>
        <fullName evidence="2">Transposase</fullName>
    </submittedName>
</protein>
<proteinExistence type="predicted"/>
<dbReference type="EMBL" id="JAUSTM010000036">
    <property type="protein sequence ID" value="MDQ0223580.1"/>
    <property type="molecule type" value="Genomic_DNA"/>
</dbReference>
<feature type="domain" description="Transposase IS204/IS1001/IS1096/IS1165 DDE" evidence="1">
    <location>
        <begin position="4"/>
        <end position="157"/>
    </location>
</feature>
<gene>
    <name evidence="2" type="ORF">J2S23_002157</name>
</gene>
<reference evidence="2 3" key="1">
    <citation type="submission" date="2023-07" db="EMBL/GenBank/DDBJ databases">
        <title>Genomic Encyclopedia of Type Strains, Phase IV (KMG-IV): sequencing the most valuable type-strain genomes for metagenomic binning, comparative biology and taxonomic classification.</title>
        <authorList>
            <person name="Goeker M."/>
        </authorList>
    </citation>
    <scope>NUCLEOTIDE SEQUENCE [LARGE SCALE GENOMIC DNA]</scope>
    <source>
        <strain evidence="2 3">DSM 105143</strain>
    </source>
</reference>
<dbReference type="Proteomes" id="UP001223079">
    <property type="component" value="Unassembled WGS sequence"/>
</dbReference>
<name>A0ABT9YWZ1_9STRE</name>
<organism evidence="2 3">
    <name type="scientific">Streptococcus moroccensis</name>
    <dbReference type="NCBI Taxonomy" id="1451356"/>
    <lineage>
        <taxon>Bacteria</taxon>
        <taxon>Bacillati</taxon>
        <taxon>Bacillota</taxon>
        <taxon>Bacilli</taxon>
        <taxon>Lactobacillales</taxon>
        <taxon>Streptococcaceae</taxon>
        <taxon>Streptococcus</taxon>
    </lineage>
</organism>
<evidence type="ECO:0000313" key="2">
    <source>
        <dbReference type="EMBL" id="MDQ0223580.1"/>
    </source>
</evidence>
<keyword evidence="3" id="KW-1185">Reference proteome</keyword>
<dbReference type="PANTHER" id="PTHR33498">
    <property type="entry name" value="TRANSPOSASE FOR INSERTION SEQUENCE ELEMENT IS1557"/>
    <property type="match status" value="1"/>
</dbReference>
<dbReference type="PANTHER" id="PTHR33498:SF1">
    <property type="entry name" value="TRANSPOSASE FOR INSERTION SEQUENCE ELEMENT IS1557"/>
    <property type="match status" value="1"/>
</dbReference>
<dbReference type="Pfam" id="PF01610">
    <property type="entry name" value="DDE_Tnp_ISL3"/>
    <property type="match status" value="1"/>
</dbReference>
<evidence type="ECO:0000259" key="1">
    <source>
        <dbReference type="Pfam" id="PF01610"/>
    </source>
</evidence>
<comment type="caution">
    <text evidence="2">The sequence shown here is derived from an EMBL/GenBank/DDBJ whole genome shotgun (WGS) entry which is preliminary data.</text>
</comment>
<sequence>MLSTRIAIMKEFDDKSLPYRALKNHWRLFQKESRQLADKPFYSRTFRQTLRPKEVVEKTLAFSNDLRYYYDLYQLLLFHFQQKKHTYFFELIEEHMTTVNSTFQTVFKTFKKYKKYITNALELPYSNAKLEATNKLIKDIKRNAFGFRNFKNFKTKILIALNVQKERTNVILSRT</sequence>
<accession>A0ABT9YWZ1</accession>
<dbReference type="InterPro" id="IPR047951">
    <property type="entry name" value="Transpos_ISL3"/>
</dbReference>
<dbReference type="InterPro" id="IPR002560">
    <property type="entry name" value="Transposase_DDE"/>
</dbReference>